<keyword evidence="1" id="KW-0472">Membrane</keyword>
<keyword evidence="3" id="KW-1185">Reference proteome</keyword>
<organism evidence="2 3">
    <name type="scientific">Cohnella phaseoli</name>
    <dbReference type="NCBI Taxonomy" id="456490"/>
    <lineage>
        <taxon>Bacteria</taxon>
        <taxon>Bacillati</taxon>
        <taxon>Bacillota</taxon>
        <taxon>Bacilli</taxon>
        <taxon>Bacillales</taxon>
        <taxon>Paenibacillaceae</taxon>
        <taxon>Cohnella</taxon>
    </lineage>
</organism>
<feature type="transmembrane region" description="Helical" evidence="1">
    <location>
        <begin position="97"/>
        <end position="121"/>
    </location>
</feature>
<feature type="transmembrane region" description="Helical" evidence="1">
    <location>
        <begin position="62"/>
        <end position="85"/>
    </location>
</feature>
<evidence type="ECO:0000313" key="2">
    <source>
        <dbReference type="EMBL" id="RED65268.1"/>
    </source>
</evidence>
<feature type="transmembrane region" description="Helical" evidence="1">
    <location>
        <begin position="300"/>
        <end position="322"/>
    </location>
</feature>
<dbReference type="Proteomes" id="UP000256977">
    <property type="component" value="Unassembled WGS sequence"/>
</dbReference>
<dbReference type="OrthoDB" id="2087655at2"/>
<feature type="transmembrane region" description="Helical" evidence="1">
    <location>
        <begin position="247"/>
        <end position="280"/>
    </location>
</feature>
<name>A0A3D9IU33_9BACL</name>
<keyword evidence="1" id="KW-0812">Transmembrane</keyword>
<feature type="transmembrane region" description="Helical" evidence="1">
    <location>
        <begin position="133"/>
        <end position="151"/>
    </location>
</feature>
<dbReference type="EMBL" id="QRDZ01000020">
    <property type="protein sequence ID" value="RED65268.1"/>
    <property type="molecule type" value="Genomic_DNA"/>
</dbReference>
<evidence type="ECO:0008006" key="4">
    <source>
        <dbReference type="Google" id="ProtNLM"/>
    </source>
</evidence>
<gene>
    <name evidence="2" type="ORF">DFP98_12017</name>
</gene>
<feature type="transmembrane region" description="Helical" evidence="1">
    <location>
        <begin position="203"/>
        <end position="227"/>
    </location>
</feature>
<dbReference type="RefSeq" id="WP_116062942.1">
    <property type="nucleotide sequence ID" value="NZ_QRDZ01000020.1"/>
</dbReference>
<feature type="transmembrane region" description="Helical" evidence="1">
    <location>
        <begin position="6"/>
        <end position="23"/>
    </location>
</feature>
<reference evidence="2 3" key="1">
    <citation type="submission" date="2018-07" db="EMBL/GenBank/DDBJ databases">
        <title>Genomic Encyclopedia of Type Strains, Phase III (KMG-III): the genomes of soil and plant-associated and newly described type strains.</title>
        <authorList>
            <person name="Whitman W."/>
        </authorList>
    </citation>
    <scope>NUCLEOTIDE SEQUENCE [LARGE SCALE GENOMIC DNA]</scope>
    <source>
        <strain evidence="2 3">CECT 7287</strain>
    </source>
</reference>
<comment type="caution">
    <text evidence="2">The sequence shown here is derived from an EMBL/GenBank/DDBJ whole genome shotgun (WGS) entry which is preliminary data.</text>
</comment>
<evidence type="ECO:0000256" key="1">
    <source>
        <dbReference type="SAM" id="Phobius"/>
    </source>
</evidence>
<evidence type="ECO:0000313" key="3">
    <source>
        <dbReference type="Proteomes" id="UP000256977"/>
    </source>
</evidence>
<protein>
    <recommendedName>
        <fullName evidence="4">Glucose uptake protein</fullName>
    </recommendedName>
</protein>
<keyword evidence="1" id="KW-1133">Transmembrane helix</keyword>
<proteinExistence type="predicted"/>
<dbReference type="AlphaFoldDB" id="A0A3D9IU33"/>
<accession>A0A3D9IU33</accession>
<feature type="transmembrane region" description="Helical" evidence="1">
    <location>
        <begin position="35"/>
        <end position="56"/>
    </location>
</feature>
<feature type="transmembrane region" description="Helical" evidence="1">
    <location>
        <begin position="172"/>
        <end position="191"/>
    </location>
</feature>
<sequence>MTETGAIFMILTAAFLWGSWLMGTKYTKDFPLPAFMLWLYTSSFVLVWVVVLISEVARPTHFIPIIAASPWLAVLVMICGGAMAIGMQIQMSVVGKVGLILSNSVSATSGVLLGTLVTVIIGGLPDHVSVRTVVIAAVILIFATFVCQYSGKLRDRDLNRAGKRQRPKQDTKAALMLIFSSVLVAAYPLGLSSGVRTDFGNHGFPALVCIGLLSLGSFIGTVLYSGYLLTKQKQLRSVLDKKYKKAIMISCLCGVCHYGGNLIHVLAAPMISVAVSWLIGRSGNMWTYVWGIYHKEYTGASFKTYGVLTVGIGIYIFGVLLLSRSFFN</sequence>